<dbReference type="NCBIfam" id="NF038044">
    <property type="entry name" value="act_def_assoc_B"/>
    <property type="match status" value="1"/>
</dbReference>
<dbReference type="RefSeq" id="WP_311413800.1">
    <property type="nucleotide sequence ID" value="NZ_JAVRFL010000032.1"/>
</dbReference>
<proteinExistence type="predicted"/>
<evidence type="ECO:0000313" key="1">
    <source>
        <dbReference type="EMBL" id="MDT0532006.1"/>
    </source>
</evidence>
<reference evidence="1" key="1">
    <citation type="submission" date="2023-09" db="EMBL/GenBank/DDBJ databases">
        <title>30 novel species of actinomycetes from the DSMZ collection.</title>
        <authorList>
            <person name="Nouioui I."/>
        </authorList>
    </citation>
    <scope>NUCLEOTIDE SEQUENCE</scope>
    <source>
        <strain evidence="1">DSM 115977</strain>
    </source>
</reference>
<accession>A0ABU2X1E6</accession>
<evidence type="ECO:0000313" key="2">
    <source>
        <dbReference type="Proteomes" id="UP001180973"/>
    </source>
</evidence>
<sequence>MTTDLEPGTLLRVAAGTSFTRLPFGGAVLVHGQSLALAEYGERDGQVLQLLLTRGVPDPARWAAVQPLVAPLIEAGWLIVRRGDLDGGE</sequence>
<dbReference type="Proteomes" id="UP001180973">
    <property type="component" value="Unassembled WGS sequence"/>
</dbReference>
<comment type="caution">
    <text evidence="1">The sequence shown here is derived from an EMBL/GenBank/DDBJ whole genome shotgun (WGS) entry which is preliminary data.</text>
</comment>
<name>A0ABU2X1E6_9ACTN</name>
<keyword evidence="2" id="KW-1185">Reference proteome</keyword>
<organism evidence="1 2">
    <name type="scientific">Micromonospora reichwaldensis</name>
    <dbReference type="NCBI Taxonomy" id="3075516"/>
    <lineage>
        <taxon>Bacteria</taxon>
        <taxon>Bacillati</taxon>
        <taxon>Actinomycetota</taxon>
        <taxon>Actinomycetes</taxon>
        <taxon>Micromonosporales</taxon>
        <taxon>Micromonosporaceae</taxon>
        <taxon>Micromonospora</taxon>
    </lineage>
</organism>
<protein>
    <submittedName>
        <fullName evidence="1">Actinodefensin-associated protein B</fullName>
    </submittedName>
</protein>
<gene>
    <name evidence="1" type="primary">adfB</name>
    <name evidence="1" type="ORF">RM555_23710</name>
</gene>
<dbReference type="EMBL" id="JAVRFL010000032">
    <property type="protein sequence ID" value="MDT0532006.1"/>
    <property type="molecule type" value="Genomic_DNA"/>
</dbReference>